<reference evidence="2" key="1">
    <citation type="submission" date="2021-06" db="EMBL/GenBank/DDBJ databases">
        <title>Parelaphostrongylus tenuis whole genome reference sequence.</title>
        <authorList>
            <person name="Garwood T.J."/>
            <person name="Larsen P.A."/>
            <person name="Fountain-Jones N.M."/>
            <person name="Garbe J.R."/>
            <person name="Macchietto M.G."/>
            <person name="Kania S.A."/>
            <person name="Gerhold R.W."/>
            <person name="Richards J.E."/>
            <person name="Wolf T.M."/>
        </authorList>
    </citation>
    <scope>NUCLEOTIDE SEQUENCE</scope>
    <source>
        <strain evidence="2">MNPRO001-30</strain>
        <tissue evidence="2">Meninges</tissue>
    </source>
</reference>
<name>A0AAD5LZM8_PARTN</name>
<dbReference type="Proteomes" id="UP001196413">
    <property type="component" value="Unassembled WGS sequence"/>
</dbReference>
<keyword evidence="3" id="KW-1185">Reference proteome</keyword>
<feature type="compositionally biased region" description="Basic residues" evidence="1">
    <location>
        <begin position="319"/>
        <end position="331"/>
    </location>
</feature>
<evidence type="ECO:0000313" key="2">
    <source>
        <dbReference type="EMBL" id="KAJ1349562.1"/>
    </source>
</evidence>
<proteinExistence type="predicted"/>
<gene>
    <name evidence="2" type="ORF">KIN20_005153</name>
</gene>
<feature type="region of interest" description="Disordered" evidence="1">
    <location>
        <begin position="299"/>
        <end position="331"/>
    </location>
</feature>
<organism evidence="2 3">
    <name type="scientific">Parelaphostrongylus tenuis</name>
    <name type="common">Meningeal worm</name>
    <dbReference type="NCBI Taxonomy" id="148309"/>
    <lineage>
        <taxon>Eukaryota</taxon>
        <taxon>Metazoa</taxon>
        <taxon>Ecdysozoa</taxon>
        <taxon>Nematoda</taxon>
        <taxon>Chromadorea</taxon>
        <taxon>Rhabditida</taxon>
        <taxon>Rhabditina</taxon>
        <taxon>Rhabditomorpha</taxon>
        <taxon>Strongyloidea</taxon>
        <taxon>Metastrongylidae</taxon>
        <taxon>Parelaphostrongylus</taxon>
    </lineage>
</organism>
<dbReference type="AlphaFoldDB" id="A0AAD5LZM8"/>
<evidence type="ECO:0000256" key="1">
    <source>
        <dbReference type="SAM" id="MobiDB-lite"/>
    </source>
</evidence>
<dbReference type="EMBL" id="JAHQIW010000690">
    <property type="protein sequence ID" value="KAJ1349562.1"/>
    <property type="molecule type" value="Genomic_DNA"/>
</dbReference>
<evidence type="ECO:0000313" key="3">
    <source>
        <dbReference type="Proteomes" id="UP001196413"/>
    </source>
</evidence>
<sequence>MPHTDITTERLYRRMRSITAQRTTANACTGPHQIREPTTHTDSIRLRGHIPLCGHTRHKRDHTTANGQPPHAGTISLSTGLHTDSIAIRTHTADGTIHRHTELQRTAHGHNDMPHYGQCRMRGSTAKYGLCRHTDIAALRTIAAYRTRIHTDNRIRTDHRIRGGAGRKKPIPHTEHAALADHTAGRDIPHKAYGHTRQYEDIPALNGHLAAICRSNNRTPCDHITAYETIRQQSTDMPGAMTGQYDGDQREQRNRHGVPPITDTMQEGTYRAYGHILHTDTTHTDIPHTDIMTRTGTLPHTDIPQTTHRIRPHSNNGHTRIRKHTAYGHTA</sequence>
<protein>
    <submittedName>
        <fullName evidence="2">Uncharacterized protein</fullName>
    </submittedName>
</protein>
<accession>A0AAD5LZM8</accession>
<feature type="compositionally biased region" description="Polar residues" evidence="1">
    <location>
        <begin position="299"/>
        <end position="318"/>
    </location>
</feature>
<feature type="region of interest" description="Disordered" evidence="1">
    <location>
        <begin position="244"/>
        <end position="264"/>
    </location>
</feature>
<comment type="caution">
    <text evidence="2">The sequence shown here is derived from an EMBL/GenBank/DDBJ whole genome shotgun (WGS) entry which is preliminary data.</text>
</comment>